<dbReference type="Gene3D" id="3.60.21.10">
    <property type="match status" value="1"/>
</dbReference>
<dbReference type="PANTHER" id="PTHR42850">
    <property type="entry name" value="METALLOPHOSPHOESTERASE"/>
    <property type="match status" value="1"/>
</dbReference>
<dbReference type="PANTHER" id="PTHR42850:SF2">
    <property type="entry name" value="BLL5683 PROTEIN"/>
    <property type="match status" value="1"/>
</dbReference>
<proteinExistence type="inferred from homology"/>
<organism evidence="3 4">
    <name type="scientific">Paenibacillus methanolicus</name>
    <dbReference type="NCBI Taxonomy" id="582686"/>
    <lineage>
        <taxon>Bacteria</taxon>
        <taxon>Bacillati</taxon>
        <taxon>Bacillota</taxon>
        <taxon>Bacilli</taxon>
        <taxon>Bacillales</taxon>
        <taxon>Paenibacillaceae</taxon>
        <taxon>Paenibacillus</taxon>
    </lineage>
</organism>
<dbReference type="RefSeq" id="WP_148929944.1">
    <property type="nucleotide sequence ID" value="NZ_VNHS01000005.1"/>
</dbReference>
<gene>
    <name evidence="3" type="ORF">BCM02_105251</name>
</gene>
<accession>A0A5S5C5W3</accession>
<evidence type="ECO:0000259" key="2">
    <source>
        <dbReference type="Pfam" id="PF12850"/>
    </source>
</evidence>
<comment type="similarity">
    <text evidence="1">Belongs to the metallophosphoesterase superfamily. YfcE family.</text>
</comment>
<evidence type="ECO:0000256" key="1">
    <source>
        <dbReference type="ARBA" id="ARBA00008950"/>
    </source>
</evidence>
<reference evidence="3 4" key="1">
    <citation type="submission" date="2019-07" db="EMBL/GenBank/DDBJ databases">
        <title>Genomic Encyclopedia of Type Strains, Phase III (KMG-III): the genomes of soil and plant-associated and newly described type strains.</title>
        <authorList>
            <person name="Whitman W."/>
        </authorList>
    </citation>
    <scope>NUCLEOTIDE SEQUENCE [LARGE SCALE GENOMIC DNA]</scope>
    <source>
        <strain evidence="3 4">BL24</strain>
    </source>
</reference>
<sequence length="250" mass="27525">MSMEHASAIAVISDIHGNKHALEAVLRDTDARGIHSIVNLGDALFGPLDPVGTARLLMARPDMTHIMGNCDRYLLQDEMDSATFRYVKPLLTAEIEAWLRGFVRTAARDDALFCHGTPFSDEAYLLEEVTAAGVRNRSYDALMAELAPIRQRVVFAGHTHLQKTIRLPDGKLLVNPGSVGLPAYEEAFPFPHAMEACTPHARYAIASKQGEAWEIEHIALPYAHEVAAEIAARNGRDDYSHAIRYGRALG</sequence>
<dbReference type="Proteomes" id="UP000323257">
    <property type="component" value="Unassembled WGS sequence"/>
</dbReference>
<dbReference type="InterPro" id="IPR024654">
    <property type="entry name" value="Calcineurin-like_PHP_lpxH"/>
</dbReference>
<dbReference type="InterPro" id="IPR011152">
    <property type="entry name" value="Pesterase_MJ0912"/>
</dbReference>
<dbReference type="InterPro" id="IPR029052">
    <property type="entry name" value="Metallo-depent_PP-like"/>
</dbReference>
<keyword evidence="4" id="KW-1185">Reference proteome</keyword>
<comment type="caution">
    <text evidence="3">The sequence shown here is derived from an EMBL/GenBank/DDBJ whole genome shotgun (WGS) entry which is preliminary data.</text>
</comment>
<evidence type="ECO:0000313" key="3">
    <source>
        <dbReference type="EMBL" id="TYP74707.1"/>
    </source>
</evidence>
<dbReference type="AlphaFoldDB" id="A0A5S5C5W3"/>
<feature type="domain" description="Calcineurin-like phosphoesterase" evidence="2">
    <location>
        <begin position="9"/>
        <end position="183"/>
    </location>
</feature>
<dbReference type="EMBL" id="VNHS01000005">
    <property type="protein sequence ID" value="TYP74707.1"/>
    <property type="molecule type" value="Genomic_DNA"/>
</dbReference>
<dbReference type="OrthoDB" id="9813918at2"/>
<dbReference type="InterPro" id="IPR050126">
    <property type="entry name" value="Ap4A_hydrolase"/>
</dbReference>
<dbReference type="Pfam" id="PF12850">
    <property type="entry name" value="Metallophos_2"/>
    <property type="match status" value="1"/>
</dbReference>
<protein>
    <submittedName>
        <fullName evidence="3">Putative phosphoesterase</fullName>
    </submittedName>
</protein>
<dbReference type="GO" id="GO:0005737">
    <property type="term" value="C:cytoplasm"/>
    <property type="evidence" value="ECO:0007669"/>
    <property type="project" value="TreeGrafter"/>
</dbReference>
<dbReference type="GO" id="GO:0016791">
    <property type="term" value="F:phosphatase activity"/>
    <property type="evidence" value="ECO:0007669"/>
    <property type="project" value="TreeGrafter"/>
</dbReference>
<dbReference type="PIRSF" id="PIRSF000883">
    <property type="entry name" value="Pesterase_MJ0912"/>
    <property type="match status" value="1"/>
</dbReference>
<dbReference type="SUPFAM" id="SSF56300">
    <property type="entry name" value="Metallo-dependent phosphatases"/>
    <property type="match status" value="1"/>
</dbReference>
<name>A0A5S5C5W3_9BACL</name>
<evidence type="ECO:0000313" key="4">
    <source>
        <dbReference type="Proteomes" id="UP000323257"/>
    </source>
</evidence>